<reference evidence="3" key="1">
    <citation type="submission" date="2020-10" db="EMBL/GenBank/DDBJ databases">
        <authorList>
            <person name="Gilroy R."/>
        </authorList>
    </citation>
    <scope>NUCLEOTIDE SEQUENCE</scope>
    <source>
        <strain evidence="3">G3-4614</strain>
    </source>
</reference>
<comment type="caution">
    <text evidence="3">The sequence shown here is derived from an EMBL/GenBank/DDBJ whole genome shotgun (WGS) entry which is preliminary data.</text>
</comment>
<dbReference type="Pfam" id="PF14059">
    <property type="entry name" value="DUF4251"/>
    <property type="match status" value="1"/>
</dbReference>
<feature type="region of interest" description="Disordered" evidence="1">
    <location>
        <begin position="23"/>
        <end position="44"/>
    </location>
</feature>
<dbReference type="Gene3D" id="2.40.128.410">
    <property type="match status" value="1"/>
</dbReference>
<evidence type="ECO:0000313" key="3">
    <source>
        <dbReference type="EMBL" id="MBO8438564.1"/>
    </source>
</evidence>
<proteinExistence type="predicted"/>
<evidence type="ECO:0000256" key="1">
    <source>
        <dbReference type="SAM" id="MobiDB-lite"/>
    </source>
</evidence>
<reference evidence="3" key="2">
    <citation type="journal article" date="2021" name="PeerJ">
        <title>Extensive microbial diversity within the chicken gut microbiome revealed by metagenomics and culture.</title>
        <authorList>
            <person name="Gilroy R."/>
            <person name="Ravi A."/>
            <person name="Getino M."/>
            <person name="Pursley I."/>
            <person name="Horton D.L."/>
            <person name="Alikhan N.F."/>
            <person name="Baker D."/>
            <person name="Gharbi K."/>
            <person name="Hall N."/>
            <person name="Watson M."/>
            <person name="Adriaenssens E.M."/>
            <person name="Foster-Nyarko E."/>
            <person name="Jarju S."/>
            <person name="Secka A."/>
            <person name="Antonio M."/>
            <person name="Oren A."/>
            <person name="Chaudhuri R.R."/>
            <person name="La Ragione R."/>
            <person name="Hildebrand F."/>
            <person name="Pallen M.J."/>
        </authorList>
    </citation>
    <scope>NUCLEOTIDE SEQUENCE</scope>
    <source>
        <strain evidence="3">G3-4614</strain>
    </source>
</reference>
<feature type="chain" id="PRO_5038594221" evidence="2">
    <location>
        <begin position="22"/>
        <end position="191"/>
    </location>
</feature>
<dbReference type="EMBL" id="JADIMW010000070">
    <property type="protein sequence ID" value="MBO8438564.1"/>
    <property type="molecule type" value="Genomic_DNA"/>
</dbReference>
<evidence type="ECO:0000313" key="4">
    <source>
        <dbReference type="Proteomes" id="UP000823636"/>
    </source>
</evidence>
<accession>A0A9D9E2V2</accession>
<gene>
    <name evidence="3" type="ORF">IAC54_06675</name>
</gene>
<protein>
    <submittedName>
        <fullName evidence="3">DUF4251 domain-containing protein</fullName>
    </submittedName>
</protein>
<dbReference type="InterPro" id="IPR025347">
    <property type="entry name" value="DUF4251"/>
</dbReference>
<keyword evidence="2" id="KW-0732">Signal</keyword>
<sequence length="191" mass="20741">MKKFLLIMLSALMLPIFSVNASGKKDDKKSVGKKELREERRKEQHRKDSVSYVMAVRAVKSDSWVFSATSVTATGGPNVVVQPNVNFIKVDGKEMTFQTSTGFGGGPNNLGGITVRANVRDKVVSSDKHGDTTCSFRFSGTAINGKISITIPRNSSYAYAYINFDNGRALSMNGQVVPMAKAKMSVGSYVN</sequence>
<dbReference type="AlphaFoldDB" id="A0A9D9E2V2"/>
<name>A0A9D9E2V2_9BACT</name>
<evidence type="ECO:0000256" key="2">
    <source>
        <dbReference type="SAM" id="SignalP"/>
    </source>
</evidence>
<feature type="signal peptide" evidence="2">
    <location>
        <begin position="1"/>
        <end position="21"/>
    </location>
</feature>
<dbReference type="Proteomes" id="UP000823636">
    <property type="component" value="Unassembled WGS sequence"/>
</dbReference>
<organism evidence="3 4">
    <name type="scientific">Candidatus Caccoplasma merdipullorum</name>
    <dbReference type="NCBI Taxonomy" id="2840718"/>
    <lineage>
        <taxon>Bacteria</taxon>
        <taxon>Pseudomonadati</taxon>
        <taxon>Bacteroidota</taxon>
        <taxon>Bacteroidia</taxon>
        <taxon>Bacteroidales</taxon>
        <taxon>Bacteroidaceae</taxon>
        <taxon>Bacteroidaceae incertae sedis</taxon>
        <taxon>Candidatus Caccoplasma</taxon>
    </lineage>
</organism>